<reference evidence="5 6" key="1">
    <citation type="submission" date="2024-04" db="EMBL/GenBank/DDBJ databases">
        <title>Tritrichomonas musculus Genome.</title>
        <authorList>
            <person name="Alves-Ferreira E."/>
            <person name="Grigg M."/>
            <person name="Lorenzi H."/>
            <person name="Galac M."/>
        </authorList>
    </citation>
    <scope>NUCLEOTIDE SEQUENCE [LARGE SCALE GENOMIC DNA]</scope>
    <source>
        <strain evidence="5 6">EAF2021</strain>
    </source>
</reference>
<dbReference type="Pfam" id="PF00112">
    <property type="entry name" value="Peptidase_C1"/>
    <property type="match status" value="1"/>
</dbReference>
<keyword evidence="2" id="KW-1015">Disulfide bond</keyword>
<evidence type="ECO:0000259" key="3">
    <source>
        <dbReference type="SMART" id="SM00645"/>
    </source>
</evidence>
<dbReference type="InterPro" id="IPR000668">
    <property type="entry name" value="Peptidase_C1A_C"/>
</dbReference>
<dbReference type="Proteomes" id="UP001470230">
    <property type="component" value="Unassembled WGS sequence"/>
</dbReference>
<dbReference type="CDD" id="cd02248">
    <property type="entry name" value="Peptidase_C1A"/>
    <property type="match status" value="1"/>
</dbReference>
<dbReference type="InterPro" id="IPR013128">
    <property type="entry name" value="Peptidase_C1A"/>
</dbReference>
<evidence type="ECO:0000256" key="2">
    <source>
        <dbReference type="ARBA" id="ARBA00023157"/>
    </source>
</evidence>
<dbReference type="Gene3D" id="3.90.70.10">
    <property type="entry name" value="Cysteine proteinases"/>
    <property type="match status" value="1"/>
</dbReference>
<keyword evidence="6" id="KW-1185">Reference proteome</keyword>
<proteinExistence type="inferred from homology"/>
<comment type="similarity">
    <text evidence="1">Belongs to the peptidase C1 family.</text>
</comment>
<dbReference type="SUPFAM" id="SSF54001">
    <property type="entry name" value="Cysteine proteinases"/>
    <property type="match status" value="1"/>
</dbReference>
<comment type="caution">
    <text evidence="5">The sequence shown here is derived from an EMBL/GenBank/DDBJ whole genome shotgun (WGS) entry which is preliminary data.</text>
</comment>
<evidence type="ECO:0000313" key="5">
    <source>
        <dbReference type="EMBL" id="KAK8883686.1"/>
    </source>
</evidence>
<evidence type="ECO:0000259" key="4">
    <source>
        <dbReference type="SMART" id="SM00848"/>
    </source>
</evidence>
<protein>
    <submittedName>
        <fullName evidence="5">Uncharacterized protein</fullName>
    </submittedName>
</protein>
<dbReference type="Pfam" id="PF08246">
    <property type="entry name" value="Inhibitor_I29"/>
    <property type="match status" value="1"/>
</dbReference>
<dbReference type="InterPro" id="IPR039417">
    <property type="entry name" value="Peptidase_C1A_papain-like"/>
</dbReference>
<gene>
    <name evidence="5" type="ORF">M9Y10_042783</name>
</gene>
<dbReference type="PANTHER" id="PTHR12411">
    <property type="entry name" value="CYSTEINE PROTEASE FAMILY C1-RELATED"/>
    <property type="match status" value="1"/>
</dbReference>
<dbReference type="InterPro" id="IPR038765">
    <property type="entry name" value="Papain-like_cys_pep_sf"/>
</dbReference>
<dbReference type="InterPro" id="IPR000169">
    <property type="entry name" value="Pept_cys_AS"/>
</dbReference>
<feature type="domain" description="Peptidase C1A papain C-terminal" evidence="3">
    <location>
        <begin position="76"/>
        <end position="290"/>
    </location>
</feature>
<dbReference type="PROSITE" id="PS00139">
    <property type="entry name" value="THIOL_PROTEASE_CYS"/>
    <property type="match status" value="1"/>
</dbReference>
<evidence type="ECO:0000256" key="1">
    <source>
        <dbReference type="ARBA" id="ARBA00008455"/>
    </source>
</evidence>
<dbReference type="InterPro" id="IPR013201">
    <property type="entry name" value="Prot_inhib_I29"/>
</dbReference>
<sequence>MKNLQYFTGDECHFRLGIFLTNFRLIQEFNSNKKSYKVGLNQFSCYTSSEYKSLLGYKQISIQLKHQQYPKLNDDIPDFIDWREKGIVNEIKDQGFCGSCWAFGTIQACESSYASAQGTLNSCSEQNLIDCCTDCDGCGGGVEYKALDFIINSQNGYLNSEDVYPYIADDGECKYDQTKGISPIKSYSHGIKDDEIYLKKLVSKGVCDIAIDAGFWDFQAYTSGIYANPDCTSASLNHAVGLVGYGTENGIDYWIVRNSWRKNWGDERYIKMILNKNNQCGVASDALQVYA</sequence>
<dbReference type="SMART" id="SM00645">
    <property type="entry name" value="Pept_C1"/>
    <property type="match status" value="1"/>
</dbReference>
<evidence type="ECO:0000313" key="6">
    <source>
        <dbReference type="Proteomes" id="UP001470230"/>
    </source>
</evidence>
<dbReference type="SMART" id="SM00848">
    <property type="entry name" value="Inhibitor_I29"/>
    <property type="match status" value="1"/>
</dbReference>
<name>A0ABR2JYZ8_9EUKA</name>
<dbReference type="EMBL" id="JAPFFF010000008">
    <property type="protein sequence ID" value="KAK8883686.1"/>
    <property type="molecule type" value="Genomic_DNA"/>
</dbReference>
<dbReference type="PRINTS" id="PR00705">
    <property type="entry name" value="PAPAIN"/>
</dbReference>
<accession>A0ABR2JYZ8</accession>
<organism evidence="5 6">
    <name type="scientific">Tritrichomonas musculus</name>
    <dbReference type="NCBI Taxonomy" id="1915356"/>
    <lineage>
        <taxon>Eukaryota</taxon>
        <taxon>Metamonada</taxon>
        <taxon>Parabasalia</taxon>
        <taxon>Tritrichomonadida</taxon>
        <taxon>Tritrichomonadidae</taxon>
        <taxon>Tritrichomonas</taxon>
    </lineage>
</organism>
<feature type="domain" description="Cathepsin propeptide inhibitor" evidence="4">
    <location>
        <begin position="3"/>
        <end position="51"/>
    </location>
</feature>